<accession>A0A8J5H3C6</accession>
<dbReference type="AlphaFoldDB" id="A0A8J5H3C6"/>
<proteinExistence type="predicted"/>
<evidence type="ECO:0000313" key="4">
    <source>
        <dbReference type="Proteomes" id="UP000734854"/>
    </source>
</evidence>
<dbReference type="GO" id="GO:0015074">
    <property type="term" value="P:DNA integration"/>
    <property type="evidence" value="ECO:0007669"/>
    <property type="project" value="InterPro"/>
</dbReference>
<dbReference type="SUPFAM" id="SSF53098">
    <property type="entry name" value="Ribonuclease H-like"/>
    <property type="match status" value="1"/>
</dbReference>
<dbReference type="Proteomes" id="UP000734854">
    <property type="component" value="Unassembled WGS sequence"/>
</dbReference>
<sequence length="385" mass="42191">MLRSPSEIAAAAADDDGNAGTGAAAAPGTAAAAGSAASEEASRRPAARRGRSARTVGRTGSRAKKLLELLHADICGPITPCTLAGNKYFLLIVDDFIRWMWVFVLSTKNDAFQAFKKFKFWIENKTEHKIRTLQTDWDDEFLSTEFIRFCANKDENLPEFMVVDAFDTEGVIVAANVEAGAEHVTPPATAIVPMPRALSPSTPPSNAHAVTSPPGPQEIGIFGYSNSDLADNLDGRKNTSGMTFYFNESLVPWNSQKHKTVALSSCDAKFMVATTAAYHALWLRSLASELTSVEQKSVTLFVDNKSAIALIKNLVFYGYSKHIDARFRFIRECIEKGQIMVEFWQTDDLALLPSPVHMCERLFFILAVGHRRGVTSAMQTPADEC</sequence>
<dbReference type="PROSITE" id="PS50994">
    <property type="entry name" value="INTEGRASE"/>
    <property type="match status" value="1"/>
</dbReference>
<dbReference type="InterPro" id="IPR036397">
    <property type="entry name" value="RNaseH_sf"/>
</dbReference>
<evidence type="ECO:0000313" key="3">
    <source>
        <dbReference type="EMBL" id="KAG6508794.1"/>
    </source>
</evidence>
<feature type="region of interest" description="Disordered" evidence="1">
    <location>
        <begin position="1"/>
        <end position="59"/>
    </location>
</feature>
<evidence type="ECO:0000256" key="1">
    <source>
        <dbReference type="SAM" id="MobiDB-lite"/>
    </source>
</evidence>
<dbReference type="Gene3D" id="3.30.420.10">
    <property type="entry name" value="Ribonuclease H-like superfamily/Ribonuclease H"/>
    <property type="match status" value="1"/>
</dbReference>
<name>A0A8J5H3C6_ZINOF</name>
<reference evidence="3 4" key="1">
    <citation type="submission" date="2020-08" db="EMBL/GenBank/DDBJ databases">
        <title>Plant Genome Project.</title>
        <authorList>
            <person name="Zhang R.-G."/>
        </authorList>
    </citation>
    <scope>NUCLEOTIDE SEQUENCE [LARGE SCALE GENOMIC DNA]</scope>
    <source>
        <tissue evidence="3">Rhizome</tissue>
    </source>
</reference>
<organism evidence="3 4">
    <name type="scientific">Zingiber officinale</name>
    <name type="common">Ginger</name>
    <name type="synonym">Amomum zingiber</name>
    <dbReference type="NCBI Taxonomy" id="94328"/>
    <lineage>
        <taxon>Eukaryota</taxon>
        <taxon>Viridiplantae</taxon>
        <taxon>Streptophyta</taxon>
        <taxon>Embryophyta</taxon>
        <taxon>Tracheophyta</taxon>
        <taxon>Spermatophyta</taxon>
        <taxon>Magnoliopsida</taxon>
        <taxon>Liliopsida</taxon>
        <taxon>Zingiberales</taxon>
        <taxon>Zingiberaceae</taxon>
        <taxon>Zingiber</taxon>
    </lineage>
</organism>
<comment type="caution">
    <text evidence="3">The sequence shown here is derived from an EMBL/GenBank/DDBJ whole genome shotgun (WGS) entry which is preliminary data.</text>
</comment>
<dbReference type="GO" id="GO:0003676">
    <property type="term" value="F:nucleic acid binding"/>
    <property type="evidence" value="ECO:0007669"/>
    <property type="project" value="InterPro"/>
</dbReference>
<protein>
    <recommendedName>
        <fullName evidence="2">Integrase catalytic domain-containing protein</fullName>
    </recommendedName>
</protein>
<dbReference type="PANTHER" id="PTHR11439">
    <property type="entry name" value="GAG-POL-RELATED RETROTRANSPOSON"/>
    <property type="match status" value="1"/>
</dbReference>
<keyword evidence="4" id="KW-1185">Reference proteome</keyword>
<feature type="compositionally biased region" description="Low complexity" evidence="1">
    <location>
        <begin position="21"/>
        <end position="39"/>
    </location>
</feature>
<dbReference type="CDD" id="cd09272">
    <property type="entry name" value="RNase_HI_RT_Ty1"/>
    <property type="match status" value="1"/>
</dbReference>
<gene>
    <name evidence="3" type="ORF">ZIOFF_034175</name>
</gene>
<evidence type="ECO:0000259" key="2">
    <source>
        <dbReference type="PROSITE" id="PS50994"/>
    </source>
</evidence>
<feature type="domain" description="Integrase catalytic" evidence="2">
    <location>
        <begin position="61"/>
        <end position="151"/>
    </location>
</feature>
<dbReference type="EMBL" id="JACMSC010000009">
    <property type="protein sequence ID" value="KAG6508794.1"/>
    <property type="molecule type" value="Genomic_DNA"/>
</dbReference>
<feature type="compositionally biased region" description="Low complexity" evidence="1">
    <location>
        <begin position="1"/>
        <end position="12"/>
    </location>
</feature>
<dbReference type="PANTHER" id="PTHR11439:SF515">
    <property type="entry name" value="GAG-POL POLYPROTEIN"/>
    <property type="match status" value="1"/>
</dbReference>
<dbReference type="InterPro" id="IPR012337">
    <property type="entry name" value="RNaseH-like_sf"/>
</dbReference>
<dbReference type="InterPro" id="IPR001584">
    <property type="entry name" value="Integrase_cat-core"/>
</dbReference>